<dbReference type="OrthoDB" id="7617270at2759"/>
<keyword evidence="2" id="KW-1185">Reference proteome</keyword>
<dbReference type="KEGG" id="ame:113219411"/>
<accession>A0A8B8HDH8</accession>
<reference evidence="3" key="2">
    <citation type="submission" date="2025-04" db="UniProtKB">
        <authorList>
            <consortium name="RefSeq"/>
        </authorList>
    </citation>
    <scope>IDENTIFICATION</scope>
    <source>
        <strain evidence="3">DH4</strain>
        <tissue evidence="3">Whole body</tissue>
    </source>
</reference>
<reference evidence="2" key="3">
    <citation type="submission" date="2025-05" db="UniProtKB">
        <authorList>
            <consortium name="RefSeq"/>
        </authorList>
    </citation>
    <scope>NUCLEOTIDE SEQUENCE [LARGE SCALE GENOMIC DNA]</scope>
    <source>
        <strain evidence="2">DH4</strain>
    </source>
</reference>
<dbReference type="Proteomes" id="UP000005203">
    <property type="component" value="Linkage group LG1"/>
</dbReference>
<reference evidence="1" key="1">
    <citation type="submission" date="2021-01" db="UniProtKB">
        <authorList>
            <consortium name="EnsemblMetazoa"/>
        </authorList>
    </citation>
    <scope>IDENTIFICATION</scope>
    <source>
        <strain evidence="1">DH4</strain>
    </source>
</reference>
<name>A0A7M7MWU5_APIME</name>
<gene>
    <name evidence="3" type="primary">LOC113219411</name>
</gene>
<accession>A0A7M7MWU5</accession>
<organism evidence="1">
    <name type="scientific">Apis mellifera</name>
    <name type="common">Honeybee</name>
    <dbReference type="NCBI Taxonomy" id="7460"/>
    <lineage>
        <taxon>Eukaryota</taxon>
        <taxon>Metazoa</taxon>
        <taxon>Ecdysozoa</taxon>
        <taxon>Arthropoda</taxon>
        <taxon>Hexapoda</taxon>
        <taxon>Insecta</taxon>
        <taxon>Pterygota</taxon>
        <taxon>Neoptera</taxon>
        <taxon>Endopterygota</taxon>
        <taxon>Hymenoptera</taxon>
        <taxon>Apocrita</taxon>
        <taxon>Aculeata</taxon>
        <taxon>Apoidea</taxon>
        <taxon>Anthophila</taxon>
        <taxon>Apidae</taxon>
        <taxon>Apis</taxon>
    </lineage>
</organism>
<proteinExistence type="predicted"/>
<dbReference type="RefSeq" id="XP_026302086.1">
    <property type="nucleotide sequence ID" value="XM_026446301.1"/>
</dbReference>
<protein>
    <submittedName>
        <fullName evidence="3">Uncharacterized protein LOC113219411</fullName>
    </submittedName>
</protein>
<evidence type="ECO:0000313" key="1">
    <source>
        <dbReference type="EnsemblMetazoa" id="XP_026302086"/>
    </source>
</evidence>
<evidence type="ECO:0000313" key="2">
    <source>
        <dbReference type="Proteomes" id="UP000005203"/>
    </source>
</evidence>
<dbReference type="AlphaFoldDB" id="A0A7M7MWU5"/>
<dbReference type="EnsemblMetazoa" id="XM_026446301">
    <property type="protein sequence ID" value="XP_026302086"/>
    <property type="gene ID" value="LOC113219411"/>
</dbReference>
<sequence length="138" mass="15734">MCRKITVKKAIGFKCDLKECPSTLMECSVTSCTKPEMLFTECQKAPKVIKRTKKKKEDVRVICVQTCDRGTDNDLLILVKDQAVGMSCIDKQTSTCSSSHLMSMINKQIEKKTEKDNKMKECSSLYLSYKVEDKFKVK</sequence>
<evidence type="ECO:0000313" key="3">
    <source>
        <dbReference type="RefSeq" id="XP_026302086.1"/>
    </source>
</evidence>
<dbReference type="GeneID" id="113219411"/>